<reference evidence="4 5" key="1">
    <citation type="journal article" date="2017" name="Genome Biol. Evol.">
        <title>Phytophthora megakarya and P. palmivora, closely related causal agents of cacao black pod rot, underwent increases in genome sizes and gene numbers by different mechanisms.</title>
        <authorList>
            <person name="Ali S.S."/>
            <person name="Shao J."/>
            <person name="Lary D.J."/>
            <person name="Kronmiller B."/>
            <person name="Shen D."/>
            <person name="Strem M.D."/>
            <person name="Amoako-Attah I."/>
            <person name="Akrofi A.Y."/>
            <person name="Begoude B.A."/>
            <person name="Ten Hoopen G.M."/>
            <person name="Coulibaly K."/>
            <person name="Kebe B.I."/>
            <person name="Melnick R.L."/>
            <person name="Guiltinan M.J."/>
            <person name="Tyler B.M."/>
            <person name="Meinhardt L.W."/>
            <person name="Bailey B.A."/>
        </authorList>
    </citation>
    <scope>NUCLEOTIDE SEQUENCE [LARGE SCALE GENOMIC DNA]</scope>
    <source>
        <strain evidence="5">sbr112.9</strain>
    </source>
</reference>
<organism evidence="4 5">
    <name type="scientific">Phytophthora palmivora</name>
    <dbReference type="NCBI Taxonomy" id="4796"/>
    <lineage>
        <taxon>Eukaryota</taxon>
        <taxon>Sar</taxon>
        <taxon>Stramenopiles</taxon>
        <taxon>Oomycota</taxon>
        <taxon>Peronosporomycetes</taxon>
        <taxon>Peronosporales</taxon>
        <taxon>Peronosporaceae</taxon>
        <taxon>Phytophthora</taxon>
    </lineage>
</organism>
<comment type="similarity">
    <text evidence="1">Belongs to the TUB family.</text>
</comment>
<dbReference type="PANTHER" id="PTHR16517">
    <property type="entry name" value="TUBBY-RELATED"/>
    <property type="match status" value="1"/>
</dbReference>
<sequence length="384" mass="43637">MARYRGQQVTYDQMMAELQLDSDEDEGEAKWREPWQDRKKYNAFESQQRAAQLNHEEKSGRQPDKEDQRVEAKRSEIEVNDKTSTPVINVNRELFGATNASLTDDSLSGAPQRTEINALRSFVMRTPTQGAAAIRCYVERDRDGLNRLHPIFRLYLESGKQFLLCAQKRANSKTSNYLLTMEQAPGNRRSNFIVGKLRGNWVRSEYTMYDDGMSPSKTVLEASVRNILCAVEFSYDDMGPGRLAVQIPHVQSNGAASTWKDKQTKAASTDNEKLLMLHNKRPHFDEKTGGHVLDFGGRVTMPSIKNFQMICDTLGDSMVLQFGRVSCHPPGPRRQCNCHKSTFTMDVKYPLSPIQGFAICLATLDTKFTDLKLYDNVSKLMKKK</sequence>
<dbReference type="Proteomes" id="UP000237271">
    <property type="component" value="Unassembled WGS sequence"/>
</dbReference>
<dbReference type="InterPro" id="IPR025659">
    <property type="entry name" value="Tubby-like_C"/>
</dbReference>
<evidence type="ECO:0000256" key="1">
    <source>
        <dbReference type="ARBA" id="ARBA00007129"/>
    </source>
</evidence>
<dbReference type="SUPFAM" id="SSF54518">
    <property type="entry name" value="Tubby C-terminal domain-like"/>
    <property type="match status" value="1"/>
</dbReference>
<dbReference type="InterPro" id="IPR000007">
    <property type="entry name" value="Tubby_C"/>
</dbReference>
<feature type="domain" description="Tubby C-terminal" evidence="3">
    <location>
        <begin position="126"/>
        <end position="366"/>
    </location>
</feature>
<protein>
    <submittedName>
        <fullName evidence="4">Tubby-like protein</fullName>
    </submittedName>
</protein>
<evidence type="ECO:0000313" key="4">
    <source>
        <dbReference type="EMBL" id="POM61681.1"/>
    </source>
</evidence>
<dbReference type="EMBL" id="NCKW01015846">
    <property type="protein sequence ID" value="POM61681.1"/>
    <property type="molecule type" value="Genomic_DNA"/>
</dbReference>
<evidence type="ECO:0000256" key="2">
    <source>
        <dbReference type="SAM" id="MobiDB-lite"/>
    </source>
</evidence>
<dbReference type="AlphaFoldDB" id="A0A2P4X809"/>
<feature type="compositionally biased region" description="Basic and acidic residues" evidence="2">
    <location>
        <begin position="28"/>
        <end position="42"/>
    </location>
</feature>
<feature type="compositionally biased region" description="Basic and acidic residues" evidence="2">
    <location>
        <begin position="54"/>
        <end position="77"/>
    </location>
</feature>
<dbReference type="PRINTS" id="PR01573">
    <property type="entry name" value="SUPERTUBBY"/>
</dbReference>
<gene>
    <name evidence="4" type="ORF">PHPALM_29273</name>
</gene>
<evidence type="ECO:0000259" key="3">
    <source>
        <dbReference type="Pfam" id="PF01167"/>
    </source>
</evidence>
<dbReference type="PANTHER" id="PTHR16517:SF7">
    <property type="entry name" value="PROTEIN KING TUBBY"/>
    <property type="match status" value="1"/>
</dbReference>
<feature type="region of interest" description="Disordered" evidence="2">
    <location>
        <begin position="18"/>
        <end position="77"/>
    </location>
</feature>
<keyword evidence="5" id="KW-1185">Reference proteome</keyword>
<evidence type="ECO:0000313" key="5">
    <source>
        <dbReference type="Proteomes" id="UP000237271"/>
    </source>
</evidence>
<dbReference type="Gene3D" id="3.20.90.10">
    <property type="entry name" value="Tubby Protein, Chain A"/>
    <property type="match status" value="1"/>
</dbReference>
<dbReference type="Pfam" id="PF01167">
    <property type="entry name" value="Tub"/>
    <property type="match status" value="1"/>
</dbReference>
<proteinExistence type="inferred from homology"/>
<comment type="caution">
    <text evidence="4">The sequence shown here is derived from an EMBL/GenBank/DDBJ whole genome shotgun (WGS) entry which is preliminary data.</text>
</comment>
<dbReference type="OrthoDB" id="8775810at2759"/>
<name>A0A2P4X809_9STRA</name>
<accession>A0A2P4X809</accession>